<dbReference type="Proteomes" id="UP000256478">
    <property type="component" value="Unassembled WGS sequence"/>
</dbReference>
<dbReference type="Pfam" id="PF05954">
    <property type="entry name" value="Phage_GPD"/>
    <property type="match status" value="1"/>
</dbReference>
<accession>A0A3E0TPY9</accession>
<dbReference type="SUPFAM" id="SSF69349">
    <property type="entry name" value="Phage fibre proteins"/>
    <property type="match status" value="1"/>
</dbReference>
<dbReference type="OrthoDB" id="9762420at2"/>
<name>A0A3E0TPY9_9GAMM</name>
<dbReference type="SUPFAM" id="SSF69279">
    <property type="entry name" value="Phage tail proteins"/>
    <property type="match status" value="2"/>
</dbReference>
<dbReference type="Gene3D" id="3.55.50.10">
    <property type="entry name" value="Baseplate protein-like domains"/>
    <property type="match status" value="1"/>
</dbReference>
<organism evidence="4 5">
    <name type="scientific">Thalassotalea euphylliae</name>
    <dbReference type="NCBI Taxonomy" id="1655234"/>
    <lineage>
        <taxon>Bacteria</taxon>
        <taxon>Pseudomonadati</taxon>
        <taxon>Pseudomonadota</taxon>
        <taxon>Gammaproteobacteria</taxon>
        <taxon>Alteromonadales</taxon>
        <taxon>Colwelliaceae</taxon>
        <taxon>Thalassotalea</taxon>
    </lineage>
</organism>
<dbReference type="Gene3D" id="4.10.220.110">
    <property type="match status" value="1"/>
</dbReference>
<proteinExistence type="inferred from homology"/>
<dbReference type="InterPro" id="IPR017847">
    <property type="entry name" value="T6SS_RhsGE_Vgr_subset"/>
</dbReference>
<dbReference type="EMBL" id="QUOU01000001">
    <property type="protein sequence ID" value="REL26646.1"/>
    <property type="molecule type" value="Genomic_DNA"/>
</dbReference>
<evidence type="ECO:0000256" key="1">
    <source>
        <dbReference type="ARBA" id="ARBA00005558"/>
    </source>
</evidence>
<dbReference type="InterPro" id="IPR006533">
    <property type="entry name" value="T6SS_Vgr_RhsGE"/>
</dbReference>
<comment type="similarity">
    <text evidence="1">Belongs to the VgrG protein family.</text>
</comment>
<feature type="domain" description="Gp5/Type VI secretion system Vgr protein OB-fold" evidence="2">
    <location>
        <begin position="376"/>
        <end position="448"/>
    </location>
</feature>
<gene>
    <name evidence="4" type="primary">tssI</name>
    <name evidence="4" type="ORF">DXX93_08680</name>
</gene>
<dbReference type="Gene3D" id="2.40.50.230">
    <property type="entry name" value="Gp5 N-terminal domain"/>
    <property type="match status" value="1"/>
</dbReference>
<protein>
    <submittedName>
        <fullName evidence="4">Type VI secretion system tip protein VgrG</fullName>
    </submittedName>
</protein>
<dbReference type="NCBIfam" id="TIGR03361">
    <property type="entry name" value="VI_Rhs_Vgr"/>
    <property type="match status" value="1"/>
</dbReference>
<reference evidence="4 5" key="1">
    <citation type="submission" date="2018-08" db="EMBL/GenBank/DDBJ databases">
        <title>Thalassotalea euphylliae genome.</title>
        <authorList>
            <person name="Summers S."/>
            <person name="Rice S.A."/>
            <person name="Freckelton M.L."/>
            <person name="Nedved B.T."/>
            <person name="Hadfield M.G."/>
        </authorList>
    </citation>
    <scope>NUCLEOTIDE SEQUENCE [LARGE SCALE GENOMIC DNA]</scope>
    <source>
        <strain evidence="4 5">H1</strain>
    </source>
</reference>
<comment type="caution">
    <text evidence="4">The sequence shown here is derived from an EMBL/GenBank/DDBJ whole genome shotgun (WGS) entry which is preliminary data.</text>
</comment>
<dbReference type="InterPro" id="IPR018769">
    <property type="entry name" value="VgrG2_DUF2345"/>
</dbReference>
<dbReference type="NCBIfam" id="TIGR01646">
    <property type="entry name" value="vgr_GE"/>
    <property type="match status" value="1"/>
</dbReference>
<evidence type="ECO:0000313" key="4">
    <source>
        <dbReference type="EMBL" id="REL26646.1"/>
    </source>
</evidence>
<dbReference type="InterPro" id="IPR037026">
    <property type="entry name" value="Vgr_OB-fold_dom_sf"/>
</dbReference>
<dbReference type="Pfam" id="PF04717">
    <property type="entry name" value="Phage_base_V"/>
    <property type="match status" value="1"/>
</dbReference>
<dbReference type="Pfam" id="PF10106">
    <property type="entry name" value="DUF2345"/>
    <property type="match status" value="1"/>
</dbReference>
<feature type="domain" description="DUF2345" evidence="3">
    <location>
        <begin position="534"/>
        <end position="660"/>
    </location>
</feature>
<dbReference type="SUPFAM" id="SSF69255">
    <property type="entry name" value="gp5 N-terminal domain-like"/>
    <property type="match status" value="1"/>
</dbReference>
<dbReference type="Gene3D" id="2.30.110.50">
    <property type="match status" value="1"/>
</dbReference>
<dbReference type="RefSeq" id="WP_116007758.1">
    <property type="nucleotide sequence ID" value="NZ_QUOU01000001.1"/>
</dbReference>
<evidence type="ECO:0000259" key="2">
    <source>
        <dbReference type="Pfam" id="PF04717"/>
    </source>
</evidence>
<sequence>MNAPEFLKDVVANESQYYLNVAGLPQGLLSVTDIASVSDEMCASYEFTVDVLSSELISADTVVGKDVSLGIVWGLADRTISGLISRFIARGQSHQGYHYSLTLSSHLSLLNHKRSNRVYTAMTVDAIITNVFEKSGFPMANFNMQASGPNVDMLVQYNETDFQFVDRIMRRYGMVYGVIEQEGTPVVTVSNTSADFASQSQTIDILYQAPTGTNRANESIFAISRKSSLLTNSVSLNDYNYEQSGNLRTETTNNSAINGFGADERYGENYQDTGQGDNLAKVRQQAIDCQRDIIIIDTDCRAIRPGMLINVVDHQDYSGSYFVVKVDHLGSQAGGVNYGNKVKNLHYKNQAHLVPAKQPYVAAVPDSARVFTSFNATIEQEIDDQGRYIVKLPFNQDGEGEQSKPTRMVQPYGGSGHGMNFPLTQGTEVIVCGENGDLDRPIILGAVYNEQAVNPVTSANSHENLIVTRAGHTLLMDDKLGEEKISLASPDKLNQLKLDATNGSHAASLTSVEGKINIHAKENINVSTNKNYIVTAEQDVNLLAGEHFKLATREGDISINANQAIQAKAGAGISLEATDNNIDIAASANINVQARQDMSLYAEQGNVSLKAEQADVEISAGANLVFKSTNNGSIHISQGNGSLEIDAGGNLTVDANSITLSAANIVIKGNAVSNN</sequence>
<dbReference type="InterPro" id="IPR006531">
    <property type="entry name" value="Gp5/Vgr_OB"/>
</dbReference>
<evidence type="ECO:0000313" key="5">
    <source>
        <dbReference type="Proteomes" id="UP000256478"/>
    </source>
</evidence>
<evidence type="ECO:0000259" key="3">
    <source>
        <dbReference type="Pfam" id="PF10106"/>
    </source>
</evidence>
<dbReference type="AlphaFoldDB" id="A0A3E0TPY9"/>